<dbReference type="EMBL" id="JABXXO010000003">
    <property type="protein sequence ID" value="KAF7782954.1"/>
    <property type="molecule type" value="Genomic_DNA"/>
</dbReference>
<dbReference type="AlphaFoldDB" id="A0A8H7KJV4"/>
<dbReference type="Gene3D" id="3.40.50.300">
    <property type="entry name" value="P-loop containing nucleotide triphosphate hydrolases"/>
    <property type="match status" value="1"/>
</dbReference>
<feature type="region of interest" description="Disordered" evidence="2">
    <location>
        <begin position="68"/>
        <end position="114"/>
    </location>
</feature>
<evidence type="ECO:0000313" key="4">
    <source>
        <dbReference type="EMBL" id="KAF7782954.1"/>
    </source>
</evidence>
<dbReference type="SUPFAM" id="SSF52540">
    <property type="entry name" value="P-loop containing nucleoside triphosphate hydrolases"/>
    <property type="match status" value="1"/>
</dbReference>
<protein>
    <recommendedName>
        <fullName evidence="3">NACHT domain-containing protein</fullName>
    </recommendedName>
</protein>
<accession>A0A8H7KJV4</accession>
<evidence type="ECO:0000256" key="1">
    <source>
        <dbReference type="ARBA" id="ARBA00022737"/>
    </source>
</evidence>
<sequence>MCYASGITASLRKRISGPRTRGVDAATSIFLPSSSPPPPFPSATTYPTLILPRTQMKPWLKSKFTKARTKRKAPNLQLNTANGNLSLPSCQKSSQTKSRSSWERNGHWQCTTGKYRHPTEAHRGATEVGNTRNDALNHDAISTAASVRRKVTHSFGGNEYEGQQVYTNSNATGGFFSNAHNMTLNNSSMADYSTRIIIQGADDKASKAKKLLLEYIIPGASHDSSARVPPPQCHPGTRITINERIVSWFYDEIKQELILWISGPAGVGKSAIVQTFAAKLASAGCLGASVFFSRPNGRDNSHAVFITIAYQLAVHIESYCAFVSELLAFDPEIVNKSMEEQFKAFIVKPFVEKKIGAGGKTWGILLDGLDELDERDRQTEIVRLVTTFVRDHPNVHLVWVISSRPEPHITNTFKQQRQICDCKEEYVPIDSPQSCQDVEHYLRSSFKVIQQVKFPHIVPEGWPEETKIVKLANAASGLFAFADVAIRFIGDPDYADPTSRLDEVISMIDGCRSASTDDQPFAQLDALYTHILTRIPSRMWPTTQRVLGVIASSMLDSEIDCVKGLSVVLGLPLSKVYAAINDLYALLDTPPLVEVYQRQFRFHHASFVDFLRDPARSKKFHTSKENAVIDFNESCIRLWLDFKRKSVPGPSSEYWNRWSKYASQFHSESHPTKFNLLLFNLSHDCVFKSVEDRWSIVQREGLKYHWDKLLEILCQIDADSAHDGFNQKLFVNLWFDIWKAHREELTSRGDAREIQLQDLRLESLETFQGKIVTRIIIHGKCSYGNLGSEPTGDRTLYLKYLQKCYPELPVLICGLPGSRYGMFKFKITEDDRTNMPPGAIADSIRKSIIRNVPATIYHCFPCSDDA</sequence>
<evidence type="ECO:0000313" key="5">
    <source>
        <dbReference type="Proteomes" id="UP000629468"/>
    </source>
</evidence>
<evidence type="ECO:0000256" key="2">
    <source>
        <dbReference type="SAM" id="MobiDB-lite"/>
    </source>
</evidence>
<dbReference type="PROSITE" id="PS50837">
    <property type="entry name" value="NACHT"/>
    <property type="match status" value="1"/>
</dbReference>
<reference evidence="4 5" key="1">
    <citation type="journal article" name="Sci. Rep.">
        <title>Telomere-to-telomere assembled and centromere annotated genomes of the two main subspecies of the button mushroom Agaricus bisporus reveal especially polymorphic chromosome ends.</title>
        <authorList>
            <person name="Sonnenberg A.S.M."/>
            <person name="Sedaghat-Telgerd N."/>
            <person name="Lavrijssen B."/>
            <person name="Ohm R.A."/>
            <person name="Hendrickx P.M."/>
            <person name="Scholtmeijer K."/>
            <person name="Baars J.J.P."/>
            <person name="van Peer A."/>
        </authorList>
    </citation>
    <scope>NUCLEOTIDE SEQUENCE [LARGE SCALE GENOMIC DNA]</scope>
    <source>
        <strain evidence="4 5">H119_p4</strain>
    </source>
</reference>
<dbReference type="Pfam" id="PF24883">
    <property type="entry name" value="NPHP3_N"/>
    <property type="match status" value="1"/>
</dbReference>
<proteinExistence type="predicted"/>
<gene>
    <name evidence="4" type="ORF">Agabi119p4_2330</name>
</gene>
<organism evidence="4 5">
    <name type="scientific">Agaricus bisporus var. burnettii</name>
    <dbReference type="NCBI Taxonomy" id="192524"/>
    <lineage>
        <taxon>Eukaryota</taxon>
        <taxon>Fungi</taxon>
        <taxon>Dikarya</taxon>
        <taxon>Basidiomycota</taxon>
        <taxon>Agaricomycotina</taxon>
        <taxon>Agaricomycetes</taxon>
        <taxon>Agaricomycetidae</taxon>
        <taxon>Agaricales</taxon>
        <taxon>Agaricineae</taxon>
        <taxon>Agaricaceae</taxon>
        <taxon>Agaricus</taxon>
    </lineage>
</organism>
<dbReference type="PANTHER" id="PTHR10039">
    <property type="entry name" value="AMELOGENIN"/>
    <property type="match status" value="1"/>
</dbReference>
<dbReference type="InterPro" id="IPR056884">
    <property type="entry name" value="NPHP3-like_N"/>
</dbReference>
<evidence type="ECO:0000259" key="3">
    <source>
        <dbReference type="PROSITE" id="PS50837"/>
    </source>
</evidence>
<name>A0A8H7KJV4_AGABI</name>
<dbReference type="InterPro" id="IPR007111">
    <property type="entry name" value="NACHT_NTPase"/>
</dbReference>
<feature type="domain" description="NACHT" evidence="3">
    <location>
        <begin position="257"/>
        <end position="405"/>
    </location>
</feature>
<keyword evidence="1" id="KW-0677">Repeat</keyword>
<feature type="compositionally biased region" description="Polar residues" evidence="2">
    <location>
        <begin position="76"/>
        <end position="99"/>
    </location>
</feature>
<dbReference type="InterPro" id="IPR027417">
    <property type="entry name" value="P-loop_NTPase"/>
</dbReference>
<dbReference type="Proteomes" id="UP000629468">
    <property type="component" value="Unassembled WGS sequence"/>
</dbReference>
<dbReference type="PANTHER" id="PTHR10039:SF17">
    <property type="entry name" value="FUNGAL STAND N-TERMINAL GOODBYE DOMAIN-CONTAINING PROTEIN-RELATED"/>
    <property type="match status" value="1"/>
</dbReference>
<comment type="caution">
    <text evidence="4">The sequence shown here is derived from an EMBL/GenBank/DDBJ whole genome shotgun (WGS) entry which is preliminary data.</text>
</comment>